<feature type="transmembrane region" description="Helical" evidence="1">
    <location>
        <begin position="256"/>
        <end position="274"/>
    </location>
</feature>
<keyword evidence="1" id="KW-0812">Transmembrane</keyword>
<sequence length="468" mass="49804">MLRHNIASVRNAATIALACLLGGLLSLLVFNEGLTYDPAAWAVWAAELPHRTMGLGSGPAWKPLPVLVTAPFALVSWNFGGTAWLAIVRTSCLVTSVLLWRMASRTVDSENRPWSTEPAALAAGLVAASIPWLNPSWLQFALAGASEPVMLALLLSAVEAHLAGYRKLSVSIGVVAGLIRPEVWLALAAYGVWLLRKDGARVLPLLGVGAAVELGGWFGIPWLAGGDPMQSSHRSRVYVDRVVGLDEFLRRVVAELPWPAWTLIALGLVATVRLRNSLLRVLTAAGLGWLVVAIVMTEAGFSGIGRYAIPGLIILCVTAGAGVGFVVSMLPNWRRPALAVAIGLLALTFVAQWPALSGRVDRVEQIGRDGRDGLAAINLAGGATHLLKKCGPMGTNWVYTPVLSWRAHVSLGNIGHRDFAPAILLLRGTRPGKLQPIPPTGAVGSKLLAAKYPWQIRMYDGKSSCASR</sequence>
<organism evidence="2">
    <name type="scientific">freshwater metagenome</name>
    <dbReference type="NCBI Taxonomy" id="449393"/>
    <lineage>
        <taxon>unclassified sequences</taxon>
        <taxon>metagenomes</taxon>
        <taxon>ecological metagenomes</taxon>
    </lineage>
</organism>
<gene>
    <name evidence="2" type="ORF">UFOPK3444_01653</name>
</gene>
<protein>
    <submittedName>
        <fullName evidence="2">Unannotated protein</fullName>
    </submittedName>
</protein>
<feature type="transmembrane region" description="Helical" evidence="1">
    <location>
        <begin position="337"/>
        <end position="356"/>
    </location>
</feature>
<name>A0A6J7EV69_9ZZZZ</name>
<feature type="transmembrane region" description="Helical" evidence="1">
    <location>
        <begin position="307"/>
        <end position="330"/>
    </location>
</feature>
<feature type="transmembrane region" description="Helical" evidence="1">
    <location>
        <begin position="202"/>
        <end position="224"/>
    </location>
</feature>
<feature type="transmembrane region" description="Helical" evidence="1">
    <location>
        <begin position="61"/>
        <end position="79"/>
    </location>
</feature>
<dbReference type="EMBL" id="CAFBLU010000060">
    <property type="protein sequence ID" value="CAB4883293.1"/>
    <property type="molecule type" value="Genomic_DNA"/>
</dbReference>
<accession>A0A6J7EV69</accession>
<reference evidence="2" key="1">
    <citation type="submission" date="2020-05" db="EMBL/GenBank/DDBJ databases">
        <authorList>
            <person name="Chiriac C."/>
            <person name="Salcher M."/>
            <person name="Ghai R."/>
            <person name="Kavagutti S V."/>
        </authorList>
    </citation>
    <scope>NUCLEOTIDE SEQUENCE</scope>
</reference>
<feature type="transmembrane region" description="Helical" evidence="1">
    <location>
        <begin position="281"/>
        <end position="301"/>
    </location>
</feature>
<keyword evidence="1" id="KW-1133">Transmembrane helix</keyword>
<evidence type="ECO:0000313" key="2">
    <source>
        <dbReference type="EMBL" id="CAB4883293.1"/>
    </source>
</evidence>
<keyword evidence="1" id="KW-0472">Membrane</keyword>
<feature type="transmembrane region" description="Helical" evidence="1">
    <location>
        <begin position="170"/>
        <end position="195"/>
    </location>
</feature>
<dbReference type="AlphaFoldDB" id="A0A6J7EV69"/>
<evidence type="ECO:0000256" key="1">
    <source>
        <dbReference type="SAM" id="Phobius"/>
    </source>
</evidence>
<feature type="transmembrane region" description="Helical" evidence="1">
    <location>
        <begin position="140"/>
        <end position="158"/>
    </location>
</feature>
<proteinExistence type="predicted"/>